<protein>
    <submittedName>
        <fullName evidence="6">Peptide-binding protein</fullName>
    </submittedName>
</protein>
<organism evidence="6 7">
    <name type="scientific">Paenibacillus glycanilyticus</name>
    <dbReference type="NCBI Taxonomy" id="126569"/>
    <lineage>
        <taxon>Bacteria</taxon>
        <taxon>Bacillati</taxon>
        <taxon>Bacillota</taxon>
        <taxon>Bacilli</taxon>
        <taxon>Bacillales</taxon>
        <taxon>Paenibacillaceae</taxon>
        <taxon>Paenibacillus</taxon>
    </lineage>
</organism>
<evidence type="ECO:0000256" key="1">
    <source>
        <dbReference type="ARBA" id="ARBA00005695"/>
    </source>
</evidence>
<feature type="chain" id="PRO_5045830589" evidence="4">
    <location>
        <begin position="24"/>
        <end position="537"/>
    </location>
</feature>
<dbReference type="InterPro" id="IPR039424">
    <property type="entry name" value="SBP_5"/>
</dbReference>
<dbReference type="PANTHER" id="PTHR30290">
    <property type="entry name" value="PERIPLASMIC BINDING COMPONENT OF ABC TRANSPORTER"/>
    <property type="match status" value="1"/>
</dbReference>
<proteinExistence type="inferred from homology"/>
<evidence type="ECO:0000313" key="6">
    <source>
        <dbReference type="EMBL" id="GLX70252.1"/>
    </source>
</evidence>
<gene>
    <name evidence="6" type="ORF">MU1_45980</name>
</gene>
<feature type="domain" description="Solute-binding protein family 5" evidence="5">
    <location>
        <begin position="82"/>
        <end position="458"/>
    </location>
</feature>
<dbReference type="EMBL" id="BSSQ01000018">
    <property type="protein sequence ID" value="GLX70252.1"/>
    <property type="molecule type" value="Genomic_DNA"/>
</dbReference>
<comment type="caution">
    <text evidence="6">The sequence shown here is derived from an EMBL/GenBank/DDBJ whole genome shotgun (WGS) entry which is preliminary data.</text>
</comment>
<accession>A0ABQ6GMJ7</accession>
<keyword evidence="2" id="KW-0813">Transport</keyword>
<dbReference type="SUPFAM" id="SSF53850">
    <property type="entry name" value="Periplasmic binding protein-like II"/>
    <property type="match status" value="1"/>
</dbReference>
<evidence type="ECO:0000256" key="4">
    <source>
        <dbReference type="SAM" id="SignalP"/>
    </source>
</evidence>
<dbReference type="Proteomes" id="UP001157114">
    <property type="component" value="Unassembled WGS sequence"/>
</dbReference>
<dbReference type="InterPro" id="IPR000914">
    <property type="entry name" value="SBP_5_dom"/>
</dbReference>
<dbReference type="PANTHER" id="PTHR30290:SF9">
    <property type="entry name" value="OLIGOPEPTIDE-BINDING PROTEIN APPA"/>
    <property type="match status" value="1"/>
</dbReference>
<dbReference type="Pfam" id="PF00496">
    <property type="entry name" value="SBP_bac_5"/>
    <property type="match status" value="1"/>
</dbReference>
<dbReference type="CDD" id="cd00995">
    <property type="entry name" value="PBP2_NikA_DppA_OppA_like"/>
    <property type="match status" value="1"/>
</dbReference>
<evidence type="ECO:0000256" key="2">
    <source>
        <dbReference type="ARBA" id="ARBA00022448"/>
    </source>
</evidence>
<evidence type="ECO:0000256" key="3">
    <source>
        <dbReference type="ARBA" id="ARBA00022729"/>
    </source>
</evidence>
<keyword evidence="3 4" id="KW-0732">Signal</keyword>
<comment type="similarity">
    <text evidence="1">Belongs to the bacterial solute-binding protein 5 family.</text>
</comment>
<name>A0ABQ6GMJ7_9BACL</name>
<dbReference type="Gene3D" id="3.10.105.10">
    <property type="entry name" value="Dipeptide-binding Protein, Domain 3"/>
    <property type="match status" value="1"/>
</dbReference>
<dbReference type="Gene3D" id="3.40.190.10">
    <property type="entry name" value="Periplasmic binding protein-like II"/>
    <property type="match status" value="1"/>
</dbReference>
<feature type="signal peptide" evidence="4">
    <location>
        <begin position="1"/>
        <end position="23"/>
    </location>
</feature>
<dbReference type="PROSITE" id="PS51257">
    <property type="entry name" value="PROKAR_LIPOPROTEIN"/>
    <property type="match status" value="1"/>
</dbReference>
<dbReference type="InterPro" id="IPR030678">
    <property type="entry name" value="Peptide/Ni-bd"/>
</dbReference>
<dbReference type="Gene3D" id="3.90.76.10">
    <property type="entry name" value="Dipeptide-binding Protein, Domain 1"/>
    <property type="match status" value="1"/>
</dbReference>
<dbReference type="PIRSF" id="PIRSF002741">
    <property type="entry name" value="MppA"/>
    <property type="match status" value="1"/>
</dbReference>
<sequence length="537" mass="58784">MLARNRIRSIWLTLLAGLLITMAACGKADLSTSTATSAKTVTIGVTYSPNELTPLSPVGQVSSYISGLMYLPLVELDDNLTFKPMLADSITTTDHRVFTIKLNAGATWSDGSPVTADDVMFTLKLMANKAIASSYAYMFAIIEGTDSNGYLPSGVTDIAGVQKVDAQTLTIKTKAPTTLTIMQDTIGRNLLTLPKKALENEPLEQIKNGDFVQKSAVISGPYHLDNYEDNQVVQMKANPDFFKGTPKINRINFKVLRGEELASQLESGDVDLNIPSFGVIPAQDYSKIRSLGDVTTTDEPSVTTQFMYINEQVFPEARQRQAISYAINREMIVNDLLQGAGEPVDGFFTSYSPYLDPSVKQANYDPGKAKSLLAESGWPSDKELTLSVLSGDNTLEQAVRLVADQLNAVGIKAHIEMVDLASLIDKIADHNYDLGIMTVSMSLVNPLPDVAYFLQEGNPNGYHNPEVDKLLSSLKSETEEATIKQSYSRLQQIIAEEVPMLSIYATRPLGVVSHQLTGVTPKDYGMFIGVERWDRKP</sequence>
<dbReference type="RefSeq" id="WP_284241016.1">
    <property type="nucleotide sequence ID" value="NZ_BSSQ01000018.1"/>
</dbReference>
<keyword evidence="7" id="KW-1185">Reference proteome</keyword>
<reference evidence="6 7" key="1">
    <citation type="submission" date="2023-03" db="EMBL/GenBank/DDBJ databases">
        <title>Draft genome sequence of the bacteria which degrade cell wall of Tricholomamatutake.</title>
        <authorList>
            <person name="Konishi Y."/>
            <person name="Fukuta Y."/>
            <person name="Shirasaka N."/>
        </authorList>
    </citation>
    <scope>NUCLEOTIDE SEQUENCE [LARGE SCALE GENOMIC DNA]</scope>
    <source>
        <strain evidence="7">mu1</strain>
    </source>
</reference>
<evidence type="ECO:0000313" key="7">
    <source>
        <dbReference type="Proteomes" id="UP001157114"/>
    </source>
</evidence>
<evidence type="ECO:0000259" key="5">
    <source>
        <dbReference type="Pfam" id="PF00496"/>
    </source>
</evidence>